<evidence type="ECO:0000313" key="1">
    <source>
        <dbReference type="EMBL" id="KRZ70237.1"/>
    </source>
</evidence>
<organism evidence="1 2">
    <name type="scientific">Trichinella papuae</name>
    <dbReference type="NCBI Taxonomy" id="268474"/>
    <lineage>
        <taxon>Eukaryota</taxon>
        <taxon>Metazoa</taxon>
        <taxon>Ecdysozoa</taxon>
        <taxon>Nematoda</taxon>
        <taxon>Enoplea</taxon>
        <taxon>Dorylaimia</taxon>
        <taxon>Trichinellida</taxon>
        <taxon>Trichinellidae</taxon>
        <taxon>Trichinella</taxon>
    </lineage>
</organism>
<comment type="caution">
    <text evidence="1">The sequence shown here is derived from an EMBL/GenBank/DDBJ whole genome shotgun (WGS) entry which is preliminary data.</text>
</comment>
<dbReference type="AlphaFoldDB" id="A0A0V1MF07"/>
<dbReference type="Proteomes" id="UP000054843">
    <property type="component" value="Unassembled WGS sequence"/>
</dbReference>
<accession>A0A0V1MF07</accession>
<keyword evidence="2" id="KW-1185">Reference proteome</keyword>
<evidence type="ECO:0000313" key="2">
    <source>
        <dbReference type="Proteomes" id="UP000054843"/>
    </source>
</evidence>
<dbReference type="EMBL" id="JYDO01000117">
    <property type="protein sequence ID" value="KRZ70237.1"/>
    <property type="molecule type" value="Genomic_DNA"/>
</dbReference>
<sequence>MKMLLTVVRAGNTFVRDLRSINSKHKEITSLTAEYHGVAKVVDIDPLGIDKGLRVEWGSMNSGIEYEL</sequence>
<reference evidence="1 2" key="1">
    <citation type="submission" date="2015-01" db="EMBL/GenBank/DDBJ databases">
        <title>Evolution of Trichinella species and genotypes.</title>
        <authorList>
            <person name="Korhonen P.K."/>
            <person name="Edoardo P."/>
            <person name="Giuseppe L.R."/>
            <person name="Gasser R.B."/>
        </authorList>
    </citation>
    <scope>NUCLEOTIDE SEQUENCE [LARGE SCALE GENOMIC DNA]</scope>
    <source>
        <strain evidence="1">ISS1980</strain>
    </source>
</reference>
<name>A0A0V1MF07_9BILA</name>
<proteinExistence type="predicted"/>
<gene>
    <name evidence="1" type="ORF">T10_8257</name>
</gene>
<protein>
    <submittedName>
        <fullName evidence="1">Uncharacterized protein</fullName>
    </submittedName>
</protein>